<evidence type="ECO:0000313" key="11">
    <source>
        <dbReference type="Proteomes" id="UP001519342"/>
    </source>
</evidence>
<keyword evidence="5 7" id="KW-0808">Transferase</keyword>
<dbReference type="InterPro" id="IPR013534">
    <property type="entry name" value="Starch_synth_cat_dom"/>
</dbReference>
<evidence type="ECO:0000259" key="8">
    <source>
        <dbReference type="Pfam" id="PF00534"/>
    </source>
</evidence>
<dbReference type="InterPro" id="IPR001296">
    <property type="entry name" value="Glyco_trans_1"/>
</dbReference>
<dbReference type="NCBIfam" id="NF001898">
    <property type="entry name" value="PRK00654.1-1"/>
    <property type="match status" value="1"/>
</dbReference>
<dbReference type="InterPro" id="IPR011835">
    <property type="entry name" value="GS/SS"/>
</dbReference>
<dbReference type="CDD" id="cd03791">
    <property type="entry name" value="GT5_Glycogen_synthase_DULL1-like"/>
    <property type="match status" value="1"/>
</dbReference>
<keyword evidence="4 7" id="KW-0328">Glycosyltransferase</keyword>
<feature type="domain" description="Glycosyl transferase family 1" evidence="8">
    <location>
        <begin position="296"/>
        <end position="450"/>
    </location>
</feature>
<evidence type="ECO:0000256" key="4">
    <source>
        <dbReference type="ARBA" id="ARBA00022676"/>
    </source>
</evidence>
<name>A0ABS4GFH7_9FIRM</name>
<protein>
    <recommendedName>
        <fullName evidence="7">Glycogen synthase</fullName>
        <ecNumber evidence="7">2.4.1.21</ecNumber>
    </recommendedName>
    <alternativeName>
        <fullName evidence="7">Starch [bacterial glycogen] synthase</fullName>
    </alternativeName>
</protein>
<sequence length="479" mass="54858">MNKDKVKILFATAEATPFIATGGLGEVAGSLTKSLTEMYEDDTDIRIILPLYKGITDRTNFEFVASAKIPLSWRQQYCGIFKTTVNHVTYYFLDNEYYFKRDDCYGHFDDGERFAFFSKAVLYVLSIIDFMPDVIHVNDWQTALIPVYLKSKYSTYPGYDKIKSIITIHNIEYQGIYDLKIVEDVFDLYNSEISIVEYNGSVNLLKGAIESSDIVSTVSKSYSEEIFDDYFAHGLAPILKRNSTKVKGILNGIDTTFYNPETDKSLFKNYNINNLKNKYNNKTNLQRMVGLPQNVDIPVVSIISRLVKHKGMDLVTSGIEEILREKVQFIILGKGDRSYELYFKSLQERYHDKVAARIDFSSDMARKIYAGSDFLLMPSISEPCGIAQMIASRYGTVPIVRETGGLKDSIHDCSLGSGNGFTFYEQTPEKLIDTIKRALEVYKNKDDWTKLIYSVMTEDFSWNHSAKEYHNMYINLTDK</sequence>
<feature type="domain" description="Starch synthase catalytic" evidence="9">
    <location>
        <begin position="7"/>
        <end position="240"/>
    </location>
</feature>
<dbReference type="Pfam" id="PF08323">
    <property type="entry name" value="Glyco_transf_5"/>
    <property type="match status" value="1"/>
</dbReference>
<comment type="catalytic activity">
    <reaction evidence="1 7">
        <text>[(1-&gt;4)-alpha-D-glucosyl](n) + ADP-alpha-D-glucose = [(1-&gt;4)-alpha-D-glucosyl](n+1) + ADP + H(+)</text>
        <dbReference type="Rhea" id="RHEA:18189"/>
        <dbReference type="Rhea" id="RHEA-COMP:9584"/>
        <dbReference type="Rhea" id="RHEA-COMP:9587"/>
        <dbReference type="ChEBI" id="CHEBI:15378"/>
        <dbReference type="ChEBI" id="CHEBI:15444"/>
        <dbReference type="ChEBI" id="CHEBI:57498"/>
        <dbReference type="ChEBI" id="CHEBI:456216"/>
        <dbReference type="EC" id="2.4.1.21"/>
    </reaction>
</comment>
<evidence type="ECO:0000256" key="3">
    <source>
        <dbReference type="ARBA" id="ARBA00010281"/>
    </source>
</evidence>
<dbReference type="Proteomes" id="UP001519342">
    <property type="component" value="Unassembled WGS sequence"/>
</dbReference>
<dbReference type="EMBL" id="JAGGKS010000006">
    <property type="protein sequence ID" value="MBP1926452.1"/>
    <property type="molecule type" value="Genomic_DNA"/>
</dbReference>
<dbReference type="HAMAP" id="MF_00484">
    <property type="entry name" value="Glycogen_synth"/>
    <property type="match status" value="1"/>
</dbReference>
<dbReference type="PANTHER" id="PTHR45825:SF11">
    <property type="entry name" value="ALPHA AMYLASE DOMAIN-CONTAINING PROTEIN"/>
    <property type="match status" value="1"/>
</dbReference>
<evidence type="ECO:0000256" key="1">
    <source>
        <dbReference type="ARBA" id="ARBA00001478"/>
    </source>
</evidence>
<dbReference type="Pfam" id="PF00534">
    <property type="entry name" value="Glycos_transf_1"/>
    <property type="match status" value="1"/>
</dbReference>
<evidence type="ECO:0000256" key="2">
    <source>
        <dbReference type="ARBA" id="ARBA00002764"/>
    </source>
</evidence>
<dbReference type="GO" id="GO:0009011">
    <property type="term" value="F:alpha-1,4-glucan glucosyltransferase (ADP-glucose donor) activity"/>
    <property type="evidence" value="ECO:0007669"/>
    <property type="project" value="UniProtKB-EC"/>
</dbReference>
<gene>
    <name evidence="7" type="primary">glgA</name>
    <name evidence="10" type="ORF">J2Z76_002317</name>
</gene>
<keyword evidence="6 7" id="KW-0320">Glycogen biosynthesis</keyword>
<keyword evidence="11" id="KW-1185">Reference proteome</keyword>
<dbReference type="NCBIfam" id="TIGR02095">
    <property type="entry name" value="glgA"/>
    <property type="match status" value="1"/>
</dbReference>
<comment type="similarity">
    <text evidence="3 7">Belongs to the glycosyltransferase 1 family. Bacterial/plant glycogen synthase subfamily.</text>
</comment>
<dbReference type="EC" id="2.4.1.21" evidence="7"/>
<dbReference type="PANTHER" id="PTHR45825">
    <property type="entry name" value="GRANULE-BOUND STARCH SYNTHASE 1, CHLOROPLASTIC/AMYLOPLASTIC"/>
    <property type="match status" value="1"/>
</dbReference>
<comment type="caution">
    <text evidence="7">Lacks conserved residue(s) required for the propagation of feature annotation.</text>
</comment>
<organism evidence="10 11">
    <name type="scientific">Sedimentibacter acidaminivorans</name>
    <dbReference type="NCBI Taxonomy" id="913099"/>
    <lineage>
        <taxon>Bacteria</taxon>
        <taxon>Bacillati</taxon>
        <taxon>Bacillota</taxon>
        <taxon>Tissierellia</taxon>
        <taxon>Sedimentibacter</taxon>
    </lineage>
</organism>
<reference evidence="10 11" key="1">
    <citation type="submission" date="2021-03" db="EMBL/GenBank/DDBJ databases">
        <title>Genomic Encyclopedia of Type Strains, Phase IV (KMG-IV): sequencing the most valuable type-strain genomes for metagenomic binning, comparative biology and taxonomic classification.</title>
        <authorList>
            <person name="Goeker M."/>
        </authorList>
    </citation>
    <scope>NUCLEOTIDE SEQUENCE [LARGE SCALE GENOMIC DNA]</scope>
    <source>
        <strain evidence="10 11">DSM 24004</strain>
    </source>
</reference>
<accession>A0ABS4GFH7</accession>
<evidence type="ECO:0000313" key="10">
    <source>
        <dbReference type="EMBL" id="MBP1926452.1"/>
    </source>
</evidence>
<evidence type="ECO:0000256" key="5">
    <source>
        <dbReference type="ARBA" id="ARBA00022679"/>
    </source>
</evidence>
<comment type="pathway">
    <text evidence="7">Glycan biosynthesis; glycogen biosynthesis.</text>
</comment>
<comment type="function">
    <text evidence="2 7">Synthesizes alpha-1,4-glucan chains using ADP-glucose.</text>
</comment>
<comment type="caution">
    <text evidence="10">The sequence shown here is derived from an EMBL/GenBank/DDBJ whole genome shotgun (WGS) entry which is preliminary data.</text>
</comment>
<dbReference type="SUPFAM" id="SSF53756">
    <property type="entry name" value="UDP-Glycosyltransferase/glycogen phosphorylase"/>
    <property type="match status" value="1"/>
</dbReference>
<evidence type="ECO:0000256" key="7">
    <source>
        <dbReference type="HAMAP-Rule" id="MF_00484"/>
    </source>
</evidence>
<dbReference type="Gene3D" id="3.40.50.2000">
    <property type="entry name" value="Glycogen Phosphorylase B"/>
    <property type="match status" value="2"/>
</dbReference>
<evidence type="ECO:0000256" key="6">
    <source>
        <dbReference type="ARBA" id="ARBA00023056"/>
    </source>
</evidence>
<proteinExistence type="inferred from homology"/>
<evidence type="ECO:0000259" key="9">
    <source>
        <dbReference type="Pfam" id="PF08323"/>
    </source>
</evidence>
<dbReference type="RefSeq" id="WP_209512182.1">
    <property type="nucleotide sequence ID" value="NZ_JAGGKS010000006.1"/>
</dbReference>